<dbReference type="PROSITE" id="PS50948">
    <property type="entry name" value="PAN"/>
    <property type="match status" value="1"/>
</dbReference>
<keyword evidence="11 16" id="KW-0472">Membrane</keyword>
<dbReference type="GO" id="GO:0005886">
    <property type="term" value="C:plasma membrane"/>
    <property type="evidence" value="ECO:0007669"/>
    <property type="project" value="UniProtKB-SubCell"/>
</dbReference>
<dbReference type="PROSITE" id="PS00108">
    <property type="entry name" value="PROTEIN_KINASE_ST"/>
    <property type="match status" value="1"/>
</dbReference>
<evidence type="ECO:0000313" key="22">
    <source>
        <dbReference type="RefSeq" id="XP_024926366.3"/>
    </source>
</evidence>
<dbReference type="InterPro" id="IPR003609">
    <property type="entry name" value="Pan_app"/>
</dbReference>
<evidence type="ECO:0000256" key="2">
    <source>
        <dbReference type="ARBA" id="ARBA00022475"/>
    </source>
</evidence>
<dbReference type="KEGG" id="zju:107430927"/>
<dbReference type="Gene3D" id="2.90.10.10">
    <property type="entry name" value="Bulb-type lectin domain"/>
    <property type="match status" value="1"/>
</dbReference>
<dbReference type="RefSeq" id="XP_024926366.3">
    <property type="nucleotide sequence ID" value="XM_025070598.3"/>
</dbReference>
<dbReference type="Pfam" id="PF01453">
    <property type="entry name" value="B_lectin"/>
    <property type="match status" value="1"/>
</dbReference>
<gene>
    <name evidence="22" type="primary">LOC107430927</name>
</gene>
<evidence type="ECO:0000256" key="4">
    <source>
        <dbReference type="ARBA" id="ARBA00022679"/>
    </source>
</evidence>
<dbReference type="CDD" id="cd14066">
    <property type="entry name" value="STKc_IRAK"/>
    <property type="match status" value="1"/>
</dbReference>
<evidence type="ECO:0000256" key="16">
    <source>
        <dbReference type="SAM" id="Phobius"/>
    </source>
</evidence>
<dbReference type="GO" id="GO:0004674">
    <property type="term" value="F:protein serine/threonine kinase activity"/>
    <property type="evidence" value="ECO:0007669"/>
    <property type="project" value="UniProtKB-KW"/>
</dbReference>
<dbReference type="Pfam" id="PF08276">
    <property type="entry name" value="PAN_2"/>
    <property type="match status" value="1"/>
</dbReference>
<comment type="similarity">
    <text evidence="14">Belongs to the protein kinase superfamily. Ser/Thr protein kinase family.</text>
</comment>
<dbReference type="PANTHER" id="PTHR27002:SF900">
    <property type="entry name" value="S-LOCUS LECTIN KINASE FAMILY PROTEIN"/>
    <property type="match status" value="1"/>
</dbReference>
<feature type="domain" description="Protein kinase" evidence="18">
    <location>
        <begin position="513"/>
        <end position="798"/>
    </location>
</feature>
<feature type="signal peptide" evidence="17">
    <location>
        <begin position="1"/>
        <end position="25"/>
    </location>
</feature>
<dbReference type="InterPro" id="IPR001245">
    <property type="entry name" value="Ser-Thr/Tyr_kinase_cat_dom"/>
</dbReference>
<evidence type="ECO:0000256" key="7">
    <source>
        <dbReference type="ARBA" id="ARBA00022741"/>
    </source>
</evidence>
<feature type="domain" description="Bulb-type lectin" evidence="19">
    <location>
        <begin position="26"/>
        <end position="153"/>
    </location>
</feature>
<comment type="subcellular location">
    <subcellularLocation>
        <location evidence="1">Cell membrane</location>
        <topology evidence="1">Single-pass type I membrane protein</topology>
    </subcellularLocation>
</comment>
<keyword evidence="8 14" id="KW-0418">Kinase</keyword>
<keyword evidence="6 17" id="KW-0732">Signal</keyword>
<evidence type="ECO:0000256" key="9">
    <source>
        <dbReference type="ARBA" id="ARBA00022840"/>
    </source>
</evidence>
<evidence type="ECO:0000256" key="13">
    <source>
        <dbReference type="ARBA" id="ARBA00023180"/>
    </source>
</evidence>
<feature type="transmembrane region" description="Helical" evidence="16">
    <location>
        <begin position="446"/>
        <end position="464"/>
    </location>
</feature>
<evidence type="ECO:0000259" key="19">
    <source>
        <dbReference type="PROSITE" id="PS50927"/>
    </source>
</evidence>
<dbReference type="CDD" id="cd00028">
    <property type="entry name" value="B_lectin"/>
    <property type="match status" value="1"/>
</dbReference>
<dbReference type="InterPro" id="IPR021820">
    <property type="entry name" value="S-locus_recpt_kinase_C"/>
</dbReference>
<feature type="compositionally biased region" description="Low complexity" evidence="15">
    <location>
        <begin position="799"/>
        <end position="818"/>
    </location>
</feature>
<sequence>MGILSFTAFFITTIVLLSLSDSSIAVDTIFGTQTITDSENSTLVSKYGKFELGFFSPPGRNSRYVGIWYKDIPVKTVVWVANRKNPINDSSGTLKINRTGHIVFLEQSTSTVVWSAKPNKPIEQISTPILQLLDTGNLVLRDGKDDENSEESYLWQSFDCPTDTLLPGMKLGWDLRTGFERRIVSWKSSDDPYPGDFSWGIALCNYPESMMWVGSEKYCRNGPWNGIRFSGSPELKPENPLFSYEFVSSKYEVYYIFHLRNESEKSRVVVNQSNGNVRNRFFWNSEARRWDVFTTVPRDNCDRYGLCGPYGNCIIGESPACQCLKGFKPKGNLMEWSQGCVRNKQFSCQDKDSSGFVRFKGLKLPDATYTWVNASLNLKECRAKCLSNCSCTAYTNSDIKGGSGCVMWFGDLIDIRQFQDGGGQDLHVRMHASEIGGNSERMVEKVVVVIVVVLIILCGLVLLAHRIRKVKTRKGLEEGTSVLIINQNYEREVEDIQMLFFDLEKIVKATNNFSSSNKLGEGGFGPVYKGTLEDGQEIAVKRLSKSSLQGVNEFKNEVILIAKLQHRNLVKLLGCCIQGDEKMLVYEYMPNHSLDSFIFDKTKCKQIDWSKRFNIICGVARGLLYLHQDSRLRIIHRDLKASNILLDSKMNPKISDFGMARTFGGDQSVGNTNRVVGTYGYMAPEYAVDGLFSVKSDVFSFGILLLEIISGKRNRGFYHQENNLNLIAQAWRLWKEGRPLELISPCSKDSNNLSEVLRCIHVSLLCVQEHPEDRPSMSYVVVMLGSESSLPQPKQPAFSSSKDTVSADSSSSKHGSSSTNEITLTDLGPR</sequence>
<dbReference type="InterPro" id="IPR000858">
    <property type="entry name" value="S_locus_glycoprot_dom"/>
</dbReference>
<feature type="domain" description="Apple" evidence="20">
    <location>
        <begin position="348"/>
        <end position="431"/>
    </location>
</feature>
<reference evidence="22" key="2">
    <citation type="submission" date="2025-08" db="UniProtKB">
        <authorList>
            <consortium name="RefSeq"/>
        </authorList>
    </citation>
    <scope>IDENTIFICATION</scope>
    <source>
        <tissue evidence="22">Seedling</tissue>
    </source>
</reference>
<evidence type="ECO:0000256" key="11">
    <source>
        <dbReference type="ARBA" id="ARBA00023136"/>
    </source>
</evidence>
<dbReference type="Pfam" id="PF00954">
    <property type="entry name" value="S_locus_glycop"/>
    <property type="match status" value="1"/>
</dbReference>
<dbReference type="PANTHER" id="PTHR27002">
    <property type="entry name" value="RECEPTOR-LIKE SERINE/THREONINE-PROTEIN KINASE SD1-8"/>
    <property type="match status" value="1"/>
</dbReference>
<keyword evidence="2" id="KW-1003">Cell membrane</keyword>
<dbReference type="InterPro" id="IPR000719">
    <property type="entry name" value="Prot_kinase_dom"/>
</dbReference>
<keyword evidence="5 16" id="KW-0812">Transmembrane</keyword>
<evidence type="ECO:0000256" key="10">
    <source>
        <dbReference type="ARBA" id="ARBA00022989"/>
    </source>
</evidence>
<dbReference type="SUPFAM" id="SSF56112">
    <property type="entry name" value="Protein kinase-like (PK-like)"/>
    <property type="match status" value="1"/>
</dbReference>
<dbReference type="CDD" id="cd01098">
    <property type="entry name" value="PAN_AP_plant"/>
    <property type="match status" value="1"/>
</dbReference>
<keyword evidence="7 14" id="KW-0547">Nucleotide-binding</keyword>
<dbReference type="SMART" id="SM00473">
    <property type="entry name" value="PAN_AP"/>
    <property type="match status" value="1"/>
</dbReference>
<evidence type="ECO:0000256" key="6">
    <source>
        <dbReference type="ARBA" id="ARBA00022729"/>
    </source>
</evidence>
<dbReference type="GO" id="GO:0005524">
    <property type="term" value="F:ATP binding"/>
    <property type="evidence" value="ECO:0007669"/>
    <property type="project" value="UniProtKB-KW"/>
</dbReference>
<keyword evidence="21" id="KW-1185">Reference proteome</keyword>
<keyword evidence="4 14" id="KW-0808">Transferase</keyword>
<keyword evidence="9 14" id="KW-0067">ATP-binding</keyword>
<keyword evidence="3 14" id="KW-0723">Serine/threonine-protein kinase</keyword>
<evidence type="ECO:0000256" key="8">
    <source>
        <dbReference type="ARBA" id="ARBA00022777"/>
    </source>
</evidence>
<name>A0A6P6FXG7_ZIZJJ</name>
<dbReference type="PROSITE" id="PS50927">
    <property type="entry name" value="BULB_LECTIN"/>
    <property type="match status" value="1"/>
</dbReference>
<dbReference type="InterPro" id="IPR036426">
    <property type="entry name" value="Bulb-type_lectin_dom_sf"/>
</dbReference>
<evidence type="ECO:0000256" key="17">
    <source>
        <dbReference type="SAM" id="SignalP"/>
    </source>
</evidence>
<evidence type="ECO:0000313" key="21">
    <source>
        <dbReference type="Proteomes" id="UP001652623"/>
    </source>
</evidence>
<comment type="catalytic activity">
    <reaction evidence="14">
        <text>L-threonyl-[protein] + ATP = O-phospho-L-threonyl-[protein] + ADP + H(+)</text>
        <dbReference type="Rhea" id="RHEA:46608"/>
        <dbReference type="Rhea" id="RHEA-COMP:11060"/>
        <dbReference type="Rhea" id="RHEA-COMP:11605"/>
        <dbReference type="ChEBI" id="CHEBI:15378"/>
        <dbReference type="ChEBI" id="CHEBI:30013"/>
        <dbReference type="ChEBI" id="CHEBI:30616"/>
        <dbReference type="ChEBI" id="CHEBI:61977"/>
        <dbReference type="ChEBI" id="CHEBI:456216"/>
        <dbReference type="EC" id="2.7.11.1"/>
    </reaction>
</comment>
<feature type="region of interest" description="Disordered" evidence="15">
    <location>
        <begin position="789"/>
        <end position="830"/>
    </location>
</feature>
<dbReference type="Pfam" id="PF07714">
    <property type="entry name" value="PK_Tyr_Ser-Thr"/>
    <property type="match status" value="1"/>
</dbReference>
<evidence type="ECO:0000256" key="15">
    <source>
        <dbReference type="SAM" id="MobiDB-lite"/>
    </source>
</evidence>
<proteinExistence type="inferred from homology"/>
<dbReference type="Gene3D" id="1.10.510.10">
    <property type="entry name" value="Transferase(Phosphotransferase) domain 1"/>
    <property type="match status" value="1"/>
</dbReference>
<evidence type="ECO:0000259" key="18">
    <source>
        <dbReference type="PROSITE" id="PS50011"/>
    </source>
</evidence>
<keyword evidence="10 16" id="KW-1133">Transmembrane helix</keyword>
<dbReference type="InterPro" id="IPR024171">
    <property type="entry name" value="SRK-like_kinase"/>
</dbReference>
<evidence type="ECO:0000256" key="12">
    <source>
        <dbReference type="ARBA" id="ARBA00023157"/>
    </source>
</evidence>
<evidence type="ECO:0000256" key="14">
    <source>
        <dbReference type="PIRNR" id="PIRNR000641"/>
    </source>
</evidence>
<evidence type="ECO:0000256" key="1">
    <source>
        <dbReference type="ARBA" id="ARBA00004251"/>
    </source>
</evidence>
<dbReference type="SUPFAM" id="SSF51110">
    <property type="entry name" value="alpha-D-mannose-specific plant lectins"/>
    <property type="match status" value="1"/>
</dbReference>
<accession>A0A6P6FXG7</accession>
<dbReference type="SMART" id="SM00108">
    <property type="entry name" value="B_lectin"/>
    <property type="match status" value="1"/>
</dbReference>
<dbReference type="EC" id="2.7.11.1" evidence="14"/>
<dbReference type="Gene3D" id="3.30.200.20">
    <property type="entry name" value="Phosphorylase Kinase, domain 1"/>
    <property type="match status" value="1"/>
</dbReference>
<dbReference type="SMART" id="SM00220">
    <property type="entry name" value="S_TKc"/>
    <property type="match status" value="1"/>
</dbReference>
<evidence type="ECO:0000256" key="5">
    <source>
        <dbReference type="ARBA" id="ARBA00022692"/>
    </source>
</evidence>
<dbReference type="PIRSF" id="PIRSF000641">
    <property type="entry name" value="SRK"/>
    <property type="match status" value="1"/>
</dbReference>
<feature type="chain" id="PRO_5045625356" description="Receptor-like serine/threonine-protein kinase" evidence="17">
    <location>
        <begin position="26"/>
        <end position="830"/>
    </location>
</feature>
<dbReference type="Proteomes" id="UP001652623">
    <property type="component" value="Chromosome 1"/>
</dbReference>
<dbReference type="InterPro" id="IPR011009">
    <property type="entry name" value="Kinase-like_dom_sf"/>
</dbReference>
<reference evidence="21" key="1">
    <citation type="submission" date="2025-05" db="UniProtKB">
        <authorList>
            <consortium name="RefSeq"/>
        </authorList>
    </citation>
    <scope>NUCLEOTIDE SEQUENCE [LARGE SCALE GENOMIC DNA]</scope>
</reference>
<protein>
    <recommendedName>
        <fullName evidence="14">Receptor-like serine/threonine-protein kinase</fullName>
        <ecNumber evidence="14">2.7.11.1</ecNumber>
    </recommendedName>
</protein>
<dbReference type="GO" id="GO:0048544">
    <property type="term" value="P:recognition of pollen"/>
    <property type="evidence" value="ECO:0007669"/>
    <property type="project" value="InterPro"/>
</dbReference>
<keyword evidence="13" id="KW-0325">Glycoprotein</keyword>
<organism evidence="21 22">
    <name type="scientific">Ziziphus jujuba</name>
    <name type="common">Chinese jujube</name>
    <name type="synonym">Ziziphus sativa</name>
    <dbReference type="NCBI Taxonomy" id="326968"/>
    <lineage>
        <taxon>Eukaryota</taxon>
        <taxon>Viridiplantae</taxon>
        <taxon>Streptophyta</taxon>
        <taxon>Embryophyta</taxon>
        <taxon>Tracheophyta</taxon>
        <taxon>Spermatophyta</taxon>
        <taxon>Magnoliopsida</taxon>
        <taxon>eudicotyledons</taxon>
        <taxon>Gunneridae</taxon>
        <taxon>Pentapetalae</taxon>
        <taxon>rosids</taxon>
        <taxon>fabids</taxon>
        <taxon>Rosales</taxon>
        <taxon>Rhamnaceae</taxon>
        <taxon>Paliureae</taxon>
        <taxon>Ziziphus</taxon>
    </lineage>
</organism>
<dbReference type="InParanoid" id="A0A6P6FXG7"/>
<dbReference type="GeneID" id="107430927"/>
<dbReference type="PROSITE" id="PS50011">
    <property type="entry name" value="PROTEIN_KINASE_DOM"/>
    <property type="match status" value="1"/>
</dbReference>
<dbReference type="InterPro" id="IPR001480">
    <property type="entry name" value="Bulb-type_lectin_dom"/>
</dbReference>
<evidence type="ECO:0000256" key="3">
    <source>
        <dbReference type="ARBA" id="ARBA00022527"/>
    </source>
</evidence>
<evidence type="ECO:0000259" key="20">
    <source>
        <dbReference type="PROSITE" id="PS50948"/>
    </source>
</evidence>
<comment type="catalytic activity">
    <reaction evidence="14">
        <text>L-seryl-[protein] + ATP = O-phospho-L-seryl-[protein] + ADP + H(+)</text>
        <dbReference type="Rhea" id="RHEA:17989"/>
        <dbReference type="Rhea" id="RHEA-COMP:9863"/>
        <dbReference type="Rhea" id="RHEA-COMP:11604"/>
        <dbReference type="ChEBI" id="CHEBI:15378"/>
        <dbReference type="ChEBI" id="CHEBI:29999"/>
        <dbReference type="ChEBI" id="CHEBI:30616"/>
        <dbReference type="ChEBI" id="CHEBI:83421"/>
        <dbReference type="ChEBI" id="CHEBI:456216"/>
        <dbReference type="EC" id="2.7.11.1"/>
    </reaction>
</comment>
<keyword evidence="12" id="KW-1015">Disulfide bond</keyword>
<dbReference type="InterPro" id="IPR008271">
    <property type="entry name" value="Ser/Thr_kinase_AS"/>
</dbReference>
<dbReference type="Pfam" id="PF11883">
    <property type="entry name" value="DUF3403"/>
    <property type="match status" value="1"/>
</dbReference>